<comment type="function">
    <text evidence="8">The alpha subunit is responsible for the aldol cleavage of indoleglycerol phosphate to indole and glyceraldehyde 3-phosphate.</text>
</comment>
<evidence type="ECO:0000256" key="8">
    <source>
        <dbReference type="HAMAP-Rule" id="MF_00131"/>
    </source>
</evidence>
<proteinExistence type="inferred from homology"/>
<keyword evidence="5 8" id="KW-0057">Aromatic amino acid biosynthesis</keyword>
<comment type="catalytic activity">
    <reaction evidence="7 8">
        <text>(1S,2R)-1-C-(indol-3-yl)glycerol 3-phosphate + L-serine = D-glyceraldehyde 3-phosphate + L-tryptophan + H2O</text>
        <dbReference type="Rhea" id="RHEA:10532"/>
        <dbReference type="ChEBI" id="CHEBI:15377"/>
        <dbReference type="ChEBI" id="CHEBI:33384"/>
        <dbReference type="ChEBI" id="CHEBI:57912"/>
        <dbReference type="ChEBI" id="CHEBI:58866"/>
        <dbReference type="ChEBI" id="CHEBI:59776"/>
        <dbReference type="EC" id="4.2.1.20"/>
    </reaction>
</comment>
<evidence type="ECO:0000256" key="4">
    <source>
        <dbReference type="ARBA" id="ARBA00022822"/>
    </source>
</evidence>
<evidence type="ECO:0000313" key="12">
    <source>
        <dbReference type="Proteomes" id="UP000675409"/>
    </source>
</evidence>
<keyword evidence="4 8" id="KW-0822">Tryptophan biosynthesis</keyword>
<dbReference type="EC" id="4.2.1.20" evidence="8"/>
<accession>A0ABS1LJC1</accession>
<dbReference type="PANTHER" id="PTHR43406">
    <property type="entry name" value="TRYPTOPHAN SYNTHASE, ALPHA CHAIN"/>
    <property type="match status" value="1"/>
</dbReference>
<dbReference type="InterPro" id="IPR002028">
    <property type="entry name" value="Trp_synthase_suA"/>
</dbReference>
<evidence type="ECO:0000313" key="11">
    <source>
        <dbReference type="EMBL" id="MBL0886340.1"/>
    </source>
</evidence>
<dbReference type="NCBIfam" id="TIGR00262">
    <property type="entry name" value="trpA"/>
    <property type="match status" value="1"/>
</dbReference>
<evidence type="ECO:0000256" key="6">
    <source>
        <dbReference type="ARBA" id="ARBA00023239"/>
    </source>
</evidence>
<gene>
    <name evidence="8" type="primary">trpA</name>
    <name evidence="11" type="ORF">HGK34_08660</name>
</gene>
<dbReference type="PROSITE" id="PS00167">
    <property type="entry name" value="TRP_SYNTHASE_ALPHA"/>
    <property type="match status" value="1"/>
</dbReference>
<dbReference type="EMBL" id="JABBYC010000010">
    <property type="protein sequence ID" value="MBL0886340.1"/>
    <property type="molecule type" value="Genomic_DNA"/>
</dbReference>
<sequence length="297" mass="31005">MAATSSTTGPGTTAEPGGVRATAPRAGELIARLRTEENRPALVGYLPVGFPDVERSIEALLTLTDNGVDIVELGIPYSDPVMDGLVIQQAAQAALDAGVRVAHVFEAVRRIREHAPHVAVLPMTYWNPVLRYGVADFARDLAAAGGSGLITPDLIPDEAAAWIAASDEHDLDRVFLVAPSSTPRRLALTAQASRGFVYAASLMGVTGERASVGDRAEQLVSDTRTAGAQNVCVGIGVSTGAQAAQVGRWADGVIVGSALVRPLLGDDPWDVRLRNLAEVTRDLASGVRSARAAHGAH</sequence>
<dbReference type="HAMAP" id="MF_00131">
    <property type="entry name" value="Trp_synth_alpha"/>
    <property type="match status" value="1"/>
</dbReference>
<reference evidence="11 12" key="1">
    <citation type="journal article" date="2021" name="Arch. Microbiol.">
        <title>Myceligenerans indicum sp. nov., an actinobacterium isolated from mangrove sediment of Sundarbans, India.</title>
        <authorList>
            <person name="Asha K."/>
            <person name="Bhadury P."/>
        </authorList>
    </citation>
    <scope>NUCLEOTIDE SEQUENCE [LARGE SCALE GENOMIC DNA]</scope>
    <source>
        <strain evidence="11 12">I2</strain>
    </source>
</reference>
<evidence type="ECO:0000256" key="2">
    <source>
        <dbReference type="ARBA" id="ARBA00011270"/>
    </source>
</evidence>
<evidence type="ECO:0000256" key="7">
    <source>
        <dbReference type="ARBA" id="ARBA00049047"/>
    </source>
</evidence>
<dbReference type="InterPro" id="IPR011060">
    <property type="entry name" value="RibuloseP-bd_barrel"/>
</dbReference>
<dbReference type="InterPro" id="IPR018204">
    <property type="entry name" value="Trp_synthase_alpha_AS"/>
</dbReference>
<keyword evidence="12" id="KW-1185">Reference proteome</keyword>
<dbReference type="SUPFAM" id="SSF51366">
    <property type="entry name" value="Ribulose-phoshate binding barrel"/>
    <property type="match status" value="1"/>
</dbReference>
<feature type="compositionally biased region" description="Low complexity" evidence="10">
    <location>
        <begin position="1"/>
        <end position="18"/>
    </location>
</feature>
<name>A0ABS1LJC1_9MICO</name>
<evidence type="ECO:0000256" key="10">
    <source>
        <dbReference type="SAM" id="MobiDB-lite"/>
    </source>
</evidence>
<keyword evidence="3 8" id="KW-0028">Amino-acid biosynthesis</keyword>
<dbReference type="Gene3D" id="3.20.20.70">
    <property type="entry name" value="Aldolase class I"/>
    <property type="match status" value="1"/>
</dbReference>
<dbReference type="InterPro" id="IPR013785">
    <property type="entry name" value="Aldolase_TIM"/>
</dbReference>
<dbReference type="CDD" id="cd04724">
    <property type="entry name" value="Tryptophan_synthase_alpha"/>
    <property type="match status" value="1"/>
</dbReference>
<evidence type="ECO:0000256" key="9">
    <source>
        <dbReference type="RuleBase" id="RU003662"/>
    </source>
</evidence>
<comment type="similarity">
    <text evidence="8 9">Belongs to the TrpA family.</text>
</comment>
<protein>
    <recommendedName>
        <fullName evidence="8">Tryptophan synthase alpha chain</fullName>
        <ecNumber evidence="8">4.2.1.20</ecNumber>
    </recommendedName>
</protein>
<organism evidence="11 12">
    <name type="scientific">Myceligenerans indicum</name>
    <dbReference type="NCBI Taxonomy" id="2593663"/>
    <lineage>
        <taxon>Bacteria</taxon>
        <taxon>Bacillati</taxon>
        <taxon>Actinomycetota</taxon>
        <taxon>Actinomycetes</taxon>
        <taxon>Micrococcales</taxon>
        <taxon>Promicromonosporaceae</taxon>
        <taxon>Myceligenerans</taxon>
    </lineage>
</organism>
<comment type="pathway">
    <text evidence="1 8">Amino-acid biosynthesis; L-tryptophan biosynthesis; L-tryptophan from chorismate: step 5/5.</text>
</comment>
<dbReference type="Pfam" id="PF00290">
    <property type="entry name" value="Trp_syntA"/>
    <property type="match status" value="1"/>
</dbReference>
<evidence type="ECO:0000256" key="3">
    <source>
        <dbReference type="ARBA" id="ARBA00022605"/>
    </source>
</evidence>
<dbReference type="PANTHER" id="PTHR43406:SF1">
    <property type="entry name" value="TRYPTOPHAN SYNTHASE ALPHA CHAIN, CHLOROPLASTIC"/>
    <property type="match status" value="1"/>
</dbReference>
<evidence type="ECO:0000256" key="1">
    <source>
        <dbReference type="ARBA" id="ARBA00004733"/>
    </source>
</evidence>
<dbReference type="GO" id="GO:0004834">
    <property type="term" value="F:tryptophan synthase activity"/>
    <property type="evidence" value="ECO:0007669"/>
    <property type="project" value="UniProtKB-EC"/>
</dbReference>
<feature type="region of interest" description="Disordered" evidence="10">
    <location>
        <begin position="1"/>
        <end position="21"/>
    </location>
</feature>
<feature type="active site" description="Proton acceptor" evidence="8">
    <location>
        <position position="72"/>
    </location>
</feature>
<keyword evidence="6 8" id="KW-0456">Lyase</keyword>
<comment type="caution">
    <text evidence="11">The sequence shown here is derived from an EMBL/GenBank/DDBJ whole genome shotgun (WGS) entry which is preliminary data.</text>
</comment>
<dbReference type="RefSeq" id="WP_201846178.1">
    <property type="nucleotide sequence ID" value="NZ_JABBYC010000010.1"/>
</dbReference>
<evidence type="ECO:0000256" key="5">
    <source>
        <dbReference type="ARBA" id="ARBA00023141"/>
    </source>
</evidence>
<comment type="subunit">
    <text evidence="2 8">Tetramer of two alpha and two beta chains.</text>
</comment>
<feature type="active site" description="Proton acceptor" evidence="8">
    <location>
        <position position="83"/>
    </location>
</feature>
<dbReference type="Proteomes" id="UP000675409">
    <property type="component" value="Unassembled WGS sequence"/>
</dbReference>